<accession>A0A372GK56</accession>
<comment type="caution">
    <text evidence="1">The sequence shown here is derived from an EMBL/GenBank/DDBJ whole genome shotgun (WGS) entry which is preliminary data.</text>
</comment>
<organism evidence="1 2">
    <name type="scientific">Actinomadura spongiicola</name>
    <dbReference type="NCBI Taxonomy" id="2303421"/>
    <lineage>
        <taxon>Bacteria</taxon>
        <taxon>Bacillati</taxon>
        <taxon>Actinomycetota</taxon>
        <taxon>Actinomycetes</taxon>
        <taxon>Streptosporangiales</taxon>
        <taxon>Thermomonosporaceae</taxon>
        <taxon>Actinomadura</taxon>
    </lineage>
</organism>
<dbReference type="AlphaFoldDB" id="A0A372GK56"/>
<dbReference type="Proteomes" id="UP000262882">
    <property type="component" value="Unassembled WGS sequence"/>
</dbReference>
<proteinExistence type="predicted"/>
<dbReference type="EMBL" id="QVNQ01000003">
    <property type="protein sequence ID" value="RFS85509.1"/>
    <property type="molecule type" value="Genomic_DNA"/>
</dbReference>
<evidence type="ECO:0000313" key="1">
    <source>
        <dbReference type="EMBL" id="RFS85509.1"/>
    </source>
</evidence>
<keyword evidence="2" id="KW-1185">Reference proteome</keyword>
<name>A0A372GK56_9ACTN</name>
<protein>
    <submittedName>
        <fullName evidence="1">Uncharacterized protein</fullName>
    </submittedName>
</protein>
<reference evidence="1 2" key="1">
    <citation type="submission" date="2018-08" db="EMBL/GenBank/DDBJ databases">
        <title>Actinomadura spongicola sp. nov., isolated from marine sponge Leucetta chagosensis.</title>
        <authorList>
            <person name="Li L."/>
            <person name="Lin H.W."/>
        </authorList>
    </citation>
    <scope>NUCLEOTIDE SEQUENCE [LARGE SCALE GENOMIC DNA]</scope>
    <source>
        <strain evidence="1 2">LHW52907</strain>
    </source>
</reference>
<gene>
    <name evidence="1" type="ORF">D0T12_10785</name>
</gene>
<sequence>MQMTKDVVALVGSEPDLGAVVAGMVAAGSEWRVEGVADGGAVRLCDEDGRAVVTIETPVLVEVAGELTRLLGPEVGEVETPVWWVEARGDEFRAGSEVVALRFAARLVERLGGKVWVGDPEYVRDVT</sequence>
<evidence type="ECO:0000313" key="2">
    <source>
        <dbReference type="Proteomes" id="UP000262882"/>
    </source>
</evidence>